<comment type="similarity">
    <text evidence="2">Belongs to the TMEM161 family.</text>
</comment>
<evidence type="ECO:0000313" key="8">
    <source>
        <dbReference type="EMBL" id="KAK7016717.1"/>
    </source>
</evidence>
<evidence type="ECO:0000256" key="5">
    <source>
        <dbReference type="ARBA" id="ARBA00023136"/>
    </source>
</evidence>
<dbReference type="PANTHER" id="PTHR13624:SF6">
    <property type="entry name" value="EMEI"/>
    <property type="match status" value="1"/>
</dbReference>
<feature type="transmembrane region" description="Helical" evidence="7">
    <location>
        <begin position="82"/>
        <end position="102"/>
    </location>
</feature>
<proteinExistence type="inferred from homology"/>
<comment type="subcellular location">
    <subcellularLocation>
        <location evidence="1">Membrane</location>
        <topology evidence="1">Multi-pass membrane protein</topology>
    </subcellularLocation>
</comment>
<dbReference type="PANTHER" id="PTHR13624">
    <property type="entry name" value="RE42071P"/>
    <property type="match status" value="1"/>
</dbReference>
<protein>
    <submittedName>
        <fullName evidence="8">Uncharacterized protein</fullName>
    </submittedName>
</protein>
<evidence type="ECO:0000256" key="1">
    <source>
        <dbReference type="ARBA" id="ARBA00004141"/>
    </source>
</evidence>
<comment type="caution">
    <text evidence="8">The sequence shown here is derived from an EMBL/GenBank/DDBJ whole genome shotgun (WGS) entry which is preliminary data.</text>
</comment>
<evidence type="ECO:0000256" key="6">
    <source>
        <dbReference type="ARBA" id="ARBA00023180"/>
    </source>
</evidence>
<keyword evidence="3 7" id="KW-0812">Transmembrane</keyword>
<reference evidence="8 9" key="1">
    <citation type="submission" date="2023-11" db="EMBL/GenBank/DDBJ databases">
        <title>Halocaridina rubra genome assembly.</title>
        <authorList>
            <person name="Smith C."/>
        </authorList>
    </citation>
    <scope>NUCLEOTIDE SEQUENCE [LARGE SCALE GENOMIC DNA]</scope>
    <source>
        <strain evidence="8">EP-1</strain>
        <tissue evidence="8">Whole</tissue>
    </source>
</reference>
<feature type="transmembrane region" description="Helical" evidence="7">
    <location>
        <begin position="42"/>
        <end position="61"/>
    </location>
</feature>
<keyword evidence="9" id="KW-1185">Reference proteome</keyword>
<evidence type="ECO:0000313" key="9">
    <source>
        <dbReference type="Proteomes" id="UP001381693"/>
    </source>
</evidence>
<evidence type="ECO:0000256" key="2">
    <source>
        <dbReference type="ARBA" id="ARBA00009706"/>
    </source>
</evidence>
<keyword evidence="4 7" id="KW-1133">Transmembrane helix</keyword>
<dbReference type="InterPro" id="IPR019395">
    <property type="entry name" value="Transmembrane_161A/B"/>
</dbReference>
<keyword evidence="6" id="KW-0325">Glycoprotein</keyword>
<keyword evidence="5 7" id="KW-0472">Membrane</keyword>
<dbReference type="Proteomes" id="UP001381693">
    <property type="component" value="Unassembled WGS sequence"/>
</dbReference>
<dbReference type="EMBL" id="JAXCGZ010023136">
    <property type="protein sequence ID" value="KAK7016717.1"/>
    <property type="molecule type" value="Genomic_DNA"/>
</dbReference>
<evidence type="ECO:0000256" key="3">
    <source>
        <dbReference type="ARBA" id="ARBA00022692"/>
    </source>
</evidence>
<name>A0AAN8ZVS7_HALRR</name>
<evidence type="ECO:0000256" key="4">
    <source>
        <dbReference type="ARBA" id="ARBA00022989"/>
    </source>
</evidence>
<dbReference type="GO" id="GO:0016020">
    <property type="term" value="C:membrane"/>
    <property type="evidence" value="ECO:0007669"/>
    <property type="project" value="UniProtKB-SubCell"/>
</dbReference>
<dbReference type="Pfam" id="PF10268">
    <property type="entry name" value="Tmemb_161AB"/>
    <property type="match status" value="1"/>
</dbReference>
<organism evidence="8 9">
    <name type="scientific">Halocaridina rubra</name>
    <name type="common">Hawaiian red shrimp</name>
    <dbReference type="NCBI Taxonomy" id="373956"/>
    <lineage>
        <taxon>Eukaryota</taxon>
        <taxon>Metazoa</taxon>
        <taxon>Ecdysozoa</taxon>
        <taxon>Arthropoda</taxon>
        <taxon>Crustacea</taxon>
        <taxon>Multicrustacea</taxon>
        <taxon>Malacostraca</taxon>
        <taxon>Eumalacostraca</taxon>
        <taxon>Eucarida</taxon>
        <taxon>Decapoda</taxon>
        <taxon>Pleocyemata</taxon>
        <taxon>Caridea</taxon>
        <taxon>Atyoidea</taxon>
        <taxon>Atyidae</taxon>
        <taxon>Halocaridina</taxon>
    </lineage>
</organism>
<dbReference type="AlphaFoldDB" id="A0AAN8ZVS7"/>
<sequence>MLIVDESKLEMGLDLAYQSFNTSAAAFLKAQGLDSEGPASKVTFKIILAMLCAVIGAFFTFPGLRLGKMHWDSLRYCTESKILKLLFHTSFVAPLFLVTMWIKPLTRHYLTERTWPGRSHPMYVPQ</sequence>
<gene>
    <name evidence="8" type="ORF">SK128_013253</name>
</gene>
<evidence type="ECO:0000256" key="7">
    <source>
        <dbReference type="SAM" id="Phobius"/>
    </source>
</evidence>
<accession>A0AAN8ZVS7</accession>